<evidence type="ECO:0000313" key="2">
    <source>
        <dbReference type="Proteomes" id="UP000257109"/>
    </source>
</evidence>
<dbReference type="Proteomes" id="UP000257109">
    <property type="component" value="Unassembled WGS sequence"/>
</dbReference>
<keyword evidence="2" id="KW-1185">Reference proteome</keyword>
<proteinExistence type="predicted"/>
<dbReference type="AlphaFoldDB" id="A0A371HB40"/>
<gene>
    <name evidence="1" type="ORF">CR513_16861</name>
</gene>
<accession>A0A371HB40</accession>
<reference evidence="1" key="1">
    <citation type="submission" date="2018-05" db="EMBL/GenBank/DDBJ databases">
        <title>Draft genome of Mucuna pruriens seed.</title>
        <authorList>
            <person name="Nnadi N.E."/>
            <person name="Vos R."/>
            <person name="Hasami M.H."/>
            <person name="Devisetty U.K."/>
            <person name="Aguiy J.C."/>
        </authorList>
    </citation>
    <scope>NUCLEOTIDE SEQUENCE [LARGE SCALE GENOMIC DNA]</scope>
    <source>
        <strain evidence="1">JCA_2017</strain>
    </source>
</reference>
<sequence length="100" mass="11667">MEMFGHRACMYNRLLLVNVHILRKGFTPRYWTSHGERIPRTSMNVDVDVDMHSVPCSSQQWGYEDGNIHQDMVFDVAGVNSEQYFVQNEEEPPNMEAAKF</sequence>
<comment type="caution">
    <text evidence="1">The sequence shown here is derived from an EMBL/GenBank/DDBJ whole genome shotgun (WGS) entry which is preliminary data.</text>
</comment>
<protein>
    <submittedName>
        <fullName evidence="1">Uncharacterized protein</fullName>
    </submittedName>
</protein>
<name>A0A371HB40_MUCPR</name>
<dbReference type="EMBL" id="QJKJ01003090">
    <property type="protein sequence ID" value="RDY00011.1"/>
    <property type="molecule type" value="Genomic_DNA"/>
</dbReference>
<organism evidence="1 2">
    <name type="scientific">Mucuna pruriens</name>
    <name type="common">Velvet bean</name>
    <name type="synonym">Dolichos pruriens</name>
    <dbReference type="NCBI Taxonomy" id="157652"/>
    <lineage>
        <taxon>Eukaryota</taxon>
        <taxon>Viridiplantae</taxon>
        <taxon>Streptophyta</taxon>
        <taxon>Embryophyta</taxon>
        <taxon>Tracheophyta</taxon>
        <taxon>Spermatophyta</taxon>
        <taxon>Magnoliopsida</taxon>
        <taxon>eudicotyledons</taxon>
        <taxon>Gunneridae</taxon>
        <taxon>Pentapetalae</taxon>
        <taxon>rosids</taxon>
        <taxon>fabids</taxon>
        <taxon>Fabales</taxon>
        <taxon>Fabaceae</taxon>
        <taxon>Papilionoideae</taxon>
        <taxon>50 kb inversion clade</taxon>
        <taxon>NPAAA clade</taxon>
        <taxon>indigoferoid/millettioid clade</taxon>
        <taxon>Phaseoleae</taxon>
        <taxon>Mucuna</taxon>
    </lineage>
</organism>
<feature type="non-terminal residue" evidence="1">
    <location>
        <position position="1"/>
    </location>
</feature>
<evidence type="ECO:0000313" key="1">
    <source>
        <dbReference type="EMBL" id="RDY00011.1"/>
    </source>
</evidence>